<proteinExistence type="predicted"/>
<gene>
    <name evidence="1" type="ORF">E4582_10760</name>
</gene>
<dbReference type="SUPFAM" id="SSF52172">
    <property type="entry name" value="CheY-like"/>
    <property type="match status" value="1"/>
</dbReference>
<protein>
    <submittedName>
        <fullName evidence="1">Response regulator</fullName>
    </submittedName>
</protein>
<dbReference type="InterPro" id="IPR001789">
    <property type="entry name" value="Sig_transdc_resp-reg_receiver"/>
</dbReference>
<dbReference type="RefSeq" id="WP_134674547.1">
    <property type="nucleotide sequence ID" value="NZ_CP039383.2"/>
</dbReference>
<dbReference type="AlphaFoldDB" id="A0A4Z1RG97"/>
<dbReference type="Proteomes" id="UP000298681">
    <property type="component" value="Unassembled WGS sequence"/>
</dbReference>
<dbReference type="Pfam" id="PF00072">
    <property type="entry name" value="Response_reg"/>
    <property type="match status" value="1"/>
</dbReference>
<dbReference type="PANTHER" id="PTHR44520:SF1">
    <property type="entry name" value="TWO-COMPONENT SYSTEM REGULATORY PROTEIN"/>
    <property type="match status" value="1"/>
</dbReference>
<accession>A0A4Z1RG97</accession>
<dbReference type="PROSITE" id="PS50110">
    <property type="entry name" value="RESPONSE_REGULATORY"/>
    <property type="match status" value="1"/>
</dbReference>
<dbReference type="SMART" id="SM00448">
    <property type="entry name" value="REC"/>
    <property type="match status" value="1"/>
</dbReference>
<dbReference type="InterPro" id="IPR011006">
    <property type="entry name" value="CheY-like_superfamily"/>
</dbReference>
<dbReference type="GO" id="GO:0000160">
    <property type="term" value="P:phosphorelay signal transduction system"/>
    <property type="evidence" value="ECO:0007669"/>
    <property type="project" value="InterPro"/>
</dbReference>
<comment type="caution">
    <text evidence="1">The sequence shown here is derived from an EMBL/GenBank/DDBJ whole genome shotgun (WGS) entry which is preliminary data.</text>
</comment>
<dbReference type="InterPro" id="IPR052893">
    <property type="entry name" value="TCS_response_regulator"/>
</dbReference>
<dbReference type="EMBL" id="SPUH01000001">
    <property type="protein sequence ID" value="TKS55193.1"/>
    <property type="molecule type" value="Genomic_DNA"/>
</dbReference>
<name>A0A4Z1RG97_9GAMM</name>
<dbReference type="OrthoDB" id="9793549at2"/>
<dbReference type="CDD" id="cd17557">
    <property type="entry name" value="REC_Rcp-like"/>
    <property type="match status" value="1"/>
</dbReference>
<keyword evidence="2" id="KW-1185">Reference proteome</keyword>
<evidence type="ECO:0000313" key="2">
    <source>
        <dbReference type="Proteomes" id="UP000298681"/>
    </source>
</evidence>
<organism evidence="1 2">
    <name type="scientific">Luteimonas yindakuii</name>
    <dbReference type="NCBI Taxonomy" id="2565782"/>
    <lineage>
        <taxon>Bacteria</taxon>
        <taxon>Pseudomonadati</taxon>
        <taxon>Pseudomonadota</taxon>
        <taxon>Gammaproteobacteria</taxon>
        <taxon>Lysobacterales</taxon>
        <taxon>Lysobacteraceae</taxon>
        <taxon>Luteimonas</taxon>
    </lineage>
</organism>
<reference evidence="1 2" key="1">
    <citation type="submission" date="2019-01" db="EMBL/GenBank/DDBJ databases">
        <authorList>
            <person name="Zhang S."/>
        </authorList>
    </citation>
    <scope>NUCLEOTIDE SEQUENCE [LARGE SCALE GENOMIC DNA]</scope>
    <source>
        <strain evidence="1 2">1626</strain>
    </source>
</reference>
<evidence type="ECO:0000313" key="1">
    <source>
        <dbReference type="EMBL" id="TKS55193.1"/>
    </source>
</evidence>
<dbReference type="Gene3D" id="3.40.50.2300">
    <property type="match status" value="1"/>
</dbReference>
<dbReference type="PANTHER" id="PTHR44520">
    <property type="entry name" value="RESPONSE REGULATOR RCP1-RELATED"/>
    <property type="match status" value="1"/>
</dbReference>
<sequence length="145" mass="16043">MTEKEILLVEDNPDDVELTRIAFAEAKIANPLVVVRDGVEALDYLFARGAHAHRDADDLPSIVLLDLNLPKVDGREVLQAIRADPRTRTLPVVVLTTSSEPFDIEAAYALGVNSYIRKPIDFKQFVGAVKQVGLYWLVLNHPSPA</sequence>